<proteinExistence type="predicted"/>
<dbReference type="InterPro" id="IPR007569">
    <property type="entry name" value="DUF559"/>
</dbReference>
<name>A0ABW1T0P2_9ACTN</name>
<dbReference type="EMBL" id="JBHSTI010000008">
    <property type="protein sequence ID" value="MFC6238096.1"/>
    <property type="molecule type" value="Genomic_DNA"/>
</dbReference>
<dbReference type="Proteomes" id="UP001596138">
    <property type="component" value="Unassembled WGS sequence"/>
</dbReference>
<accession>A0ABW1T0P2</accession>
<evidence type="ECO:0000313" key="2">
    <source>
        <dbReference type="EMBL" id="MFC6238096.1"/>
    </source>
</evidence>
<protein>
    <submittedName>
        <fullName evidence="2">DUF559 domain-containing protein</fullName>
    </submittedName>
</protein>
<dbReference type="RefSeq" id="WP_386766000.1">
    <property type="nucleotide sequence ID" value="NZ_JBHSTI010000008.1"/>
</dbReference>
<gene>
    <name evidence="2" type="ORF">ACFQGU_09410</name>
</gene>
<keyword evidence="3" id="KW-1185">Reference proteome</keyword>
<reference evidence="3" key="1">
    <citation type="journal article" date="2019" name="Int. J. Syst. Evol. Microbiol.">
        <title>The Global Catalogue of Microorganisms (GCM) 10K type strain sequencing project: providing services to taxonomists for standard genome sequencing and annotation.</title>
        <authorList>
            <consortium name="The Broad Institute Genomics Platform"/>
            <consortium name="The Broad Institute Genome Sequencing Center for Infectious Disease"/>
            <person name="Wu L."/>
            <person name="Ma J."/>
        </authorList>
    </citation>
    <scope>NUCLEOTIDE SEQUENCE [LARGE SCALE GENOMIC DNA]</scope>
    <source>
        <strain evidence="3">CGMCC 4.7317</strain>
    </source>
</reference>
<evidence type="ECO:0000313" key="3">
    <source>
        <dbReference type="Proteomes" id="UP001596138"/>
    </source>
</evidence>
<evidence type="ECO:0000259" key="1">
    <source>
        <dbReference type="Pfam" id="PF04480"/>
    </source>
</evidence>
<sequence>MTGRTHALDLVPGLRELARAQLGVVRRDQLRELGVGHQHVRRQVQAERWRAIGPHAVVLQTGALSRRQRLSLGAVHAGPGSELDLWSALEHAGLRGWERSAVHVAVPRGRRVARLDGVVVRQVSARPPAAVDGPWPPAAPQARAAVEAACLERTDTSAAGLLVAVAQQRVATPEAMRLELDRLWRPRRAPLLRAALYEAGAGSESVAEIDVLLLVRRAGLPEPRRQVLALTPDGVEKLDLVVDLPDGRTLVIEVDGPHHDDSSRRAGDAARDAALIALGYLVLHIPVIEIRTDPAGVVRRLRRIAQAARAG</sequence>
<comment type="caution">
    <text evidence="2">The sequence shown here is derived from an EMBL/GenBank/DDBJ whole genome shotgun (WGS) entry which is preliminary data.</text>
</comment>
<organism evidence="2 3">
    <name type="scientific">Longivirga aurantiaca</name>
    <dbReference type="NCBI Taxonomy" id="1837743"/>
    <lineage>
        <taxon>Bacteria</taxon>
        <taxon>Bacillati</taxon>
        <taxon>Actinomycetota</taxon>
        <taxon>Actinomycetes</taxon>
        <taxon>Sporichthyales</taxon>
        <taxon>Sporichthyaceae</taxon>
        <taxon>Longivirga</taxon>
    </lineage>
</organism>
<feature type="domain" description="DUF559" evidence="1">
    <location>
        <begin position="249"/>
        <end position="301"/>
    </location>
</feature>
<dbReference type="Pfam" id="PF04480">
    <property type="entry name" value="DUF559"/>
    <property type="match status" value="1"/>
</dbReference>